<accession>A0ABU3Z9H2</accession>
<gene>
    <name evidence="2" type="ORF">RVY80_06920</name>
</gene>
<dbReference type="EMBL" id="JAWJZB010000007">
    <property type="protein sequence ID" value="MDV5088571.1"/>
    <property type="molecule type" value="Genomic_DNA"/>
</dbReference>
<dbReference type="Proteomes" id="UP001272515">
    <property type="component" value="Unassembled WGS sequence"/>
</dbReference>
<dbReference type="RefSeq" id="WP_295188284.1">
    <property type="nucleotide sequence ID" value="NZ_JAWJZA010000006.1"/>
</dbReference>
<evidence type="ECO:0000313" key="3">
    <source>
        <dbReference type="Proteomes" id="UP001272515"/>
    </source>
</evidence>
<keyword evidence="3" id="KW-1185">Reference proteome</keyword>
<feature type="transmembrane region" description="Helical" evidence="1">
    <location>
        <begin position="6"/>
        <end position="27"/>
    </location>
</feature>
<evidence type="ECO:0000313" key="2">
    <source>
        <dbReference type="EMBL" id="MDV5088571.1"/>
    </source>
</evidence>
<keyword evidence="1" id="KW-0812">Transmembrane</keyword>
<proteinExistence type="predicted"/>
<comment type="caution">
    <text evidence="2">The sequence shown here is derived from an EMBL/GenBank/DDBJ whole genome shotgun (WGS) entry which is preliminary data.</text>
</comment>
<keyword evidence="1" id="KW-0472">Membrane</keyword>
<protein>
    <recommendedName>
        <fullName evidence="4">DUF3784 domain-containing protein</fullName>
    </recommendedName>
</protein>
<evidence type="ECO:0000256" key="1">
    <source>
        <dbReference type="SAM" id="Phobius"/>
    </source>
</evidence>
<feature type="transmembrane region" description="Helical" evidence="1">
    <location>
        <begin position="64"/>
        <end position="84"/>
    </location>
</feature>
<reference evidence="2 3" key="1">
    <citation type="submission" date="2023-10" db="EMBL/GenBank/DDBJ databases">
        <title>Veillonella sp. nov., isolated from a pig farm feces dump.</title>
        <authorList>
            <person name="Chang Y.-H."/>
        </authorList>
    </citation>
    <scope>NUCLEOTIDE SEQUENCE [LARGE SCALE GENOMIC DNA]</scope>
    <source>
        <strain evidence="2 3">YH-vei2233</strain>
    </source>
</reference>
<sequence>MFSIETKIFICFVWALIVFLITALLIGSERKAIWFQKRTKYSFFNRRGLISEALHFGYPKTQEGYCVTAAMTGAIGVVGYVLYIL</sequence>
<organism evidence="2 3">
    <name type="scientific">Veillonella absiana</name>
    <dbReference type="NCBI Taxonomy" id="3079305"/>
    <lineage>
        <taxon>Bacteria</taxon>
        <taxon>Bacillati</taxon>
        <taxon>Bacillota</taxon>
        <taxon>Negativicutes</taxon>
        <taxon>Veillonellales</taxon>
        <taxon>Veillonellaceae</taxon>
        <taxon>Veillonella</taxon>
    </lineage>
</organism>
<keyword evidence="1" id="KW-1133">Transmembrane helix</keyword>
<name>A0ABU3Z9H2_9FIRM</name>
<evidence type="ECO:0008006" key="4">
    <source>
        <dbReference type="Google" id="ProtNLM"/>
    </source>
</evidence>